<evidence type="ECO:0008006" key="2">
    <source>
        <dbReference type="Google" id="ProtNLM"/>
    </source>
</evidence>
<proteinExistence type="predicted"/>
<sequence>ALSPQFTEETGIKLNWVILPENELRQKITEDVALGAGKFDIVTIGIIEVKNWVNYGWIAPLDPFFTDMDTTAKKAYDLDDVLQSVREGLSAKGQLYALPFYGETSITYYRKDLFEKAGLTMPEEPSWNQIYEFAKKLHNPDNGFYGLCLRGLPGWGENMAVFGTMINAFGGRWYDMDWNAQFDTPEMKNAFEFYNTLIKEVSEPGATGVGFTEGLTLMAQGKAGIWYDASVGAGLLNDPSQSKVVGKLGYARAPYAKKHNNGWLWAWSLAMESASKHKKEAFKFLTWVTSKDYIKFSW</sequence>
<dbReference type="InterPro" id="IPR050490">
    <property type="entry name" value="Bact_solute-bd_prot1"/>
</dbReference>
<name>X1E6B2_9ZZZZ</name>
<dbReference type="EMBL" id="BARU01005195">
    <property type="protein sequence ID" value="GAH28087.1"/>
    <property type="molecule type" value="Genomic_DNA"/>
</dbReference>
<dbReference type="PANTHER" id="PTHR43649:SF12">
    <property type="entry name" value="DIACETYLCHITOBIOSE BINDING PROTEIN DASA"/>
    <property type="match status" value="1"/>
</dbReference>
<organism evidence="1">
    <name type="scientific">marine sediment metagenome</name>
    <dbReference type="NCBI Taxonomy" id="412755"/>
    <lineage>
        <taxon>unclassified sequences</taxon>
        <taxon>metagenomes</taxon>
        <taxon>ecological metagenomes</taxon>
    </lineage>
</organism>
<dbReference type="Gene3D" id="3.40.190.10">
    <property type="entry name" value="Periplasmic binding protein-like II"/>
    <property type="match status" value="1"/>
</dbReference>
<reference evidence="1" key="1">
    <citation type="journal article" date="2014" name="Front. Microbiol.">
        <title>High frequency of phylogenetically diverse reductive dehalogenase-homologous genes in deep subseafloor sedimentary metagenomes.</title>
        <authorList>
            <person name="Kawai M."/>
            <person name="Futagami T."/>
            <person name="Toyoda A."/>
            <person name="Takaki Y."/>
            <person name="Nishi S."/>
            <person name="Hori S."/>
            <person name="Arai W."/>
            <person name="Tsubouchi T."/>
            <person name="Morono Y."/>
            <person name="Uchiyama I."/>
            <person name="Ito T."/>
            <person name="Fujiyama A."/>
            <person name="Inagaki F."/>
            <person name="Takami H."/>
        </authorList>
    </citation>
    <scope>NUCLEOTIDE SEQUENCE</scope>
    <source>
        <strain evidence="1">Expedition CK06-06</strain>
    </source>
</reference>
<dbReference type="SUPFAM" id="SSF53850">
    <property type="entry name" value="Periplasmic binding protein-like II"/>
    <property type="match status" value="1"/>
</dbReference>
<comment type="caution">
    <text evidence="1">The sequence shown here is derived from an EMBL/GenBank/DDBJ whole genome shotgun (WGS) entry which is preliminary data.</text>
</comment>
<evidence type="ECO:0000313" key="1">
    <source>
        <dbReference type="EMBL" id="GAH28087.1"/>
    </source>
</evidence>
<accession>X1E6B2</accession>
<dbReference type="AlphaFoldDB" id="X1E6B2"/>
<dbReference type="Pfam" id="PF01547">
    <property type="entry name" value="SBP_bac_1"/>
    <property type="match status" value="1"/>
</dbReference>
<dbReference type="InterPro" id="IPR006059">
    <property type="entry name" value="SBP"/>
</dbReference>
<dbReference type="PANTHER" id="PTHR43649">
    <property type="entry name" value="ARABINOSE-BINDING PROTEIN-RELATED"/>
    <property type="match status" value="1"/>
</dbReference>
<protein>
    <recommendedName>
        <fullName evidence="2">Sugar ABC transporter substrate-binding protein</fullName>
    </recommendedName>
</protein>
<gene>
    <name evidence="1" type="ORF">S03H2_10055</name>
</gene>
<dbReference type="CDD" id="cd13585">
    <property type="entry name" value="PBP2_TMBP_like"/>
    <property type="match status" value="1"/>
</dbReference>
<feature type="non-terminal residue" evidence="1">
    <location>
        <position position="1"/>
    </location>
</feature>